<dbReference type="PANTHER" id="PTHR31619">
    <property type="entry name" value="4-HYDROXY-3-METHYLBUT-2-ENYL DIPHOSPHATE REDUCTASE, CHLOROPLASTIC"/>
    <property type="match status" value="1"/>
</dbReference>
<comment type="pathway">
    <text evidence="8">Isoprenoid biosynthesis; dimethylallyl diphosphate biosynthesis; dimethylallyl diphosphate from (2E)-4-hydroxy-3-methylbutenyl diphosphate: step 1/1.</text>
</comment>
<dbReference type="Gene3D" id="3.40.50.11270">
    <property type="match status" value="1"/>
</dbReference>
<protein>
    <submittedName>
        <fullName evidence="9">4-hydroxy-3-methylbut-2-enyl diphosphate reductase</fullName>
    </submittedName>
</protein>
<dbReference type="Gene3D" id="3.40.1010.20">
    <property type="entry name" value="4-hydroxy-3-methylbut-2-enyl diphosphate reductase, catalytic domain"/>
    <property type="match status" value="2"/>
</dbReference>
<evidence type="ECO:0000256" key="5">
    <source>
        <dbReference type="ARBA" id="ARBA00023004"/>
    </source>
</evidence>
<dbReference type="GO" id="GO:0019288">
    <property type="term" value="P:isopentenyl diphosphate biosynthetic process, methylerythritol 4-phosphate pathway"/>
    <property type="evidence" value="ECO:0007669"/>
    <property type="project" value="InterPro"/>
</dbReference>
<accession>A0A271IVY0</accession>
<name>A0A271IVY0_9BACT</name>
<dbReference type="Pfam" id="PF02401">
    <property type="entry name" value="LYTB"/>
    <property type="match status" value="1"/>
</dbReference>
<keyword evidence="10" id="KW-1185">Reference proteome</keyword>
<dbReference type="CDD" id="cd13944">
    <property type="entry name" value="lytB_ispH"/>
    <property type="match status" value="1"/>
</dbReference>
<sequence>MARQFDVPAFYRSPIVTRVKAARRAADPRKKDLAPSVLNFGPLRVKLARHFGFCFGVENAIEIAYRALDEHPEAAAAGRIHLLSEMIHNPHVNEDLQARGVRFLRTTAGEQLIPFSDLGPDDLVIVPAFGAPTETLAELTARGVDVQAYDTTCPFVVRVWKKGAQIGQKGFTVVVHGKRQHEETRATFSRAAADAPVVVVRDMEGTEALAAVIEGREGADFFWDRFEGMTTEGFDPGRDLARIGVVNQTTMLATETAAIAERLRQAVITRDGDDANVADTSDTLCYATKENQDATDALIASGADLAIVVGGYNSSNTSHLVELCEDAGLPTYFVKDADELVSPELIRHFDWRTKTMRETADWLPEARPVEVLLTAGASCPDALLDAVIQRLLGWVEGTRPVDDALEPFEAEPA</sequence>
<dbReference type="GO" id="GO:0051539">
    <property type="term" value="F:4 iron, 4 sulfur cluster binding"/>
    <property type="evidence" value="ECO:0007669"/>
    <property type="project" value="UniProtKB-KW"/>
</dbReference>
<reference evidence="9 10" key="1">
    <citation type="submission" date="2016-11" db="EMBL/GenBank/DDBJ databases">
        <title>Study of marine rhodopsin-containing bacteria.</title>
        <authorList>
            <person name="Yoshizawa S."/>
            <person name="Kumagai Y."/>
            <person name="Kogure K."/>
        </authorList>
    </citation>
    <scope>NUCLEOTIDE SEQUENCE [LARGE SCALE GENOMIC DNA]</scope>
    <source>
        <strain evidence="9 10">SAORIC-28</strain>
    </source>
</reference>
<keyword evidence="6" id="KW-0411">Iron-sulfur</keyword>
<dbReference type="NCBIfam" id="TIGR00216">
    <property type="entry name" value="ispH_lytB"/>
    <property type="match status" value="1"/>
</dbReference>
<dbReference type="GO" id="GO:0050992">
    <property type="term" value="P:dimethylallyl diphosphate biosynthetic process"/>
    <property type="evidence" value="ECO:0007669"/>
    <property type="project" value="InterPro"/>
</dbReference>
<keyword evidence="4" id="KW-0560">Oxidoreductase</keyword>
<dbReference type="NCBIfam" id="NF009911">
    <property type="entry name" value="PRK13371.1"/>
    <property type="match status" value="1"/>
</dbReference>
<comment type="pathway">
    <text evidence="7">Isoprenoid biosynthesis; isopentenyl diphosphate biosynthesis via DXP pathway; isopentenyl diphosphate from 1-deoxy-D-xylulose 5-phosphate: step 6/6.</text>
</comment>
<evidence type="ECO:0000256" key="8">
    <source>
        <dbReference type="ARBA" id="ARBA00046314"/>
    </source>
</evidence>
<evidence type="ECO:0000256" key="2">
    <source>
        <dbReference type="ARBA" id="ARBA00022485"/>
    </source>
</evidence>
<evidence type="ECO:0000256" key="7">
    <source>
        <dbReference type="ARBA" id="ARBA00046313"/>
    </source>
</evidence>
<keyword evidence="2" id="KW-0004">4Fe-4S</keyword>
<dbReference type="GO" id="GO:0046872">
    <property type="term" value="F:metal ion binding"/>
    <property type="evidence" value="ECO:0007669"/>
    <property type="project" value="UniProtKB-KW"/>
</dbReference>
<dbReference type="EMBL" id="MQWD01000001">
    <property type="protein sequence ID" value="PAP75277.1"/>
    <property type="molecule type" value="Genomic_DNA"/>
</dbReference>
<dbReference type="RefSeq" id="WP_095508911.1">
    <property type="nucleotide sequence ID" value="NZ_MQWD01000001.1"/>
</dbReference>
<dbReference type="GO" id="GO:0051745">
    <property type="term" value="F:4-hydroxy-3-methylbut-2-enyl diphosphate reductase activity"/>
    <property type="evidence" value="ECO:0007669"/>
    <property type="project" value="InterPro"/>
</dbReference>
<evidence type="ECO:0000256" key="6">
    <source>
        <dbReference type="ARBA" id="ARBA00023014"/>
    </source>
</evidence>
<proteinExistence type="predicted"/>
<comment type="cofactor">
    <cofactor evidence="1">
        <name>[4Fe-4S] cluster</name>
        <dbReference type="ChEBI" id="CHEBI:49883"/>
    </cofactor>
</comment>
<evidence type="ECO:0000256" key="1">
    <source>
        <dbReference type="ARBA" id="ARBA00001966"/>
    </source>
</evidence>
<dbReference type="OrthoDB" id="9777362at2"/>
<dbReference type="InterPro" id="IPR003451">
    <property type="entry name" value="LytB/IspH"/>
</dbReference>
<gene>
    <name evidence="9" type="ORF">BSZ37_01870</name>
</gene>
<evidence type="ECO:0000256" key="4">
    <source>
        <dbReference type="ARBA" id="ARBA00023002"/>
    </source>
</evidence>
<evidence type="ECO:0000256" key="3">
    <source>
        <dbReference type="ARBA" id="ARBA00022723"/>
    </source>
</evidence>
<dbReference type="Proteomes" id="UP000216339">
    <property type="component" value="Unassembled WGS sequence"/>
</dbReference>
<evidence type="ECO:0000313" key="10">
    <source>
        <dbReference type="Proteomes" id="UP000216339"/>
    </source>
</evidence>
<evidence type="ECO:0000313" key="9">
    <source>
        <dbReference type="EMBL" id="PAP75277.1"/>
    </source>
</evidence>
<keyword evidence="3" id="KW-0479">Metal-binding</keyword>
<comment type="caution">
    <text evidence="9">The sequence shown here is derived from an EMBL/GenBank/DDBJ whole genome shotgun (WGS) entry which is preliminary data.</text>
</comment>
<dbReference type="PANTHER" id="PTHR31619:SF5">
    <property type="entry name" value="4-HYDROXY-3-METHYLBUT-2-ENYL DIPHOSPHATE REDUCTASE, CHLOROPLASTIC"/>
    <property type="match status" value="1"/>
</dbReference>
<organism evidence="9 10">
    <name type="scientific">Rubrivirga marina</name>
    <dbReference type="NCBI Taxonomy" id="1196024"/>
    <lineage>
        <taxon>Bacteria</taxon>
        <taxon>Pseudomonadati</taxon>
        <taxon>Rhodothermota</taxon>
        <taxon>Rhodothermia</taxon>
        <taxon>Rhodothermales</taxon>
        <taxon>Rubricoccaceae</taxon>
        <taxon>Rubrivirga</taxon>
    </lineage>
</organism>
<dbReference type="AlphaFoldDB" id="A0A271IVY0"/>
<keyword evidence="5" id="KW-0408">Iron</keyword>